<accession>A0ACC1ADH7</accession>
<dbReference type="EMBL" id="CM047907">
    <property type="protein sequence ID" value="KAJ0084073.1"/>
    <property type="molecule type" value="Genomic_DNA"/>
</dbReference>
<proteinExistence type="predicted"/>
<organism evidence="1 2">
    <name type="scientific">Pistacia atlantica</name>
    <dbReference type="NCBI Taxonomy" id="434234"/>
    <lineage>
        <taxon>Eukaryota</taxon>
        <taxon>Viridiplantae</taxon>
        <taxon>Streptophyta</taxon>
        <taxon>Embryophyta</taxon>
        <taxon>Tracheophyta</taxon>
        <taxon>Spermatophyta</taxon>
        <taxon>Magnoliopsida</taxon>
        <taxon>eudicotyledons</taxon>
        <taxon>Gunneridae</taxon>
        <taxon>Pentapetalae</taxon>
        <taxon>rosids</taxon>
        <taxon>malvids</taxon>
        <taxon>Sapindales</taxon>
        <taxon>Anacardiaceae</taxon>
        <taxon>Pistacia</taxon>
    </lineage>
</organism>
<protein>
    <submittedName>
        <fullName evidence="1">Uncharacterized protein</fullName>
    </submittedName>
</protein>
<dbReference type="Proteomes" id="UP001164250">
    <property type="component" value="Chromosome 11"/>
</dbReference>
<reference evidence="2" key="1">
    <citation type="journal article" date="2023" name="G3 (Bethesda)">
        <title>Genome assembly and association tests identify interacting loci associated with vigor, precocity, and sex in interspecific pistachio rootstocks.</title>
        <authorList>
            <person name="Palmer W."/>
            <person name="Jacygrad E."/>
            <person name="Sagayaradj S."/>
            <person name="Cavanaugh K."/>
            <person name="Han R."/>
            <person name="Bertier L."/>
            <person name="Beede B."/>
            <person name="Kafkas S."/>
            <person name="Golino D."/>
            <person name="Preece J."/>
            <person name="Michelmore R."/>
        </authorList>
    </citation>
    <scope>NUCLEOTIDE SEQUENCE [LARGE SCALE GENOMIC DNA]</scope>
</reference>
<comment type="caution">
    <text evidence="1">The sequence shown here is derived from an EMBL/GenBank/DDBJ whole genome shotgun (WGS) entry which is preliminary data.</text>
</comment>
<sequence>MAVRATMSRFSADPDEQEASRLPWGVTVTPFATKDENGVKPVYGSDGNLLPRCENCYADFNEYCELEQWAWSCSLCGTLNGLSSQAIARYSHPQSCTEMVSSFIAKIMEQEIENLSKDKQELQEKFSPSEGAGPPPVADVKSLTHYGEPYDGNSTSFFRSILFVAVVRSCYRESCLWCGMDAF</sequence>
<name>A0ACC1ADH7_9ROSI</name>
<gene>
    <name evidence="1" type="ORF">Patl1_30171</name>
</gene>
<keyword evidence="2" id="KW-1185">Reference proteome</keyword>
<evidence type="ECO:0000313" key="2">
    <source>
        <dbReference type="Proteomes" id="UP001164250"/>
    </source>
</evidence>
<evidence type="ECO:0000313" key="1">
    <source>
        <dbReference type="EMBL" id="KAJ0084073.1"/>
    </source>
</evidence>